<dbReference type="EMBL" id="LR796529">
    <property type="protein sequence ID" value="CAB4149959.1"/>
    <property type="molecule type" value="Genomic_DNA"/>
</dbReference>
<organism evidence="4">
    <name type="scientific">uncultured Caudovirales phage</name>
    <dbReference type="NCBI Taxonomy" id="2100421"/>
    <lineage>
        <taxon>Viruses</taxon>
        <taxon>Duplodnaviria</taxon>
        <taxon>Heunggongvirae</taxon>
        <taxon>Uroviricota</taxon>
        <taxon>Caudoviricetes</taxon>
        <taxon>Peduoviridae</taxon>
        <taxon>Maltschvirus</taxon>
        <taxon>Maltschvirus maltsch</taxon>
    </lineage>
</organism>
<protein>
    <recommendedName>
        <fullName evidence="5">DUF1376 domain-containing protein</fullName>
    </recommendedName>
</protein>
<dbReference type="EMBL" id="LR797392">
    <property type="protein sequence ID" value="CAB4213077.1"/>
    <property type="molecule type" value="Genomic_DNA"/>
</dbReference>
<evidence type="ECO:0000313" key="3">
    <source>
        <dbReference type="EMBL" id="CAB4183352.1"/>
    </source>
</evidence>
<feature type="region of interest" description="Disordered" evidence="1">
    <location>
        <begin position="76"/>
        <end position="158"/>
    </location>
</feature>
<sequence length="294" mass="32976">MPLYIRDYLADTDELTLEQSGAYLHLLMRYWVSGPLPDDDTRLASICRVTRTHFIRHISPAIRPYFEARAGRLHQRRADAEREKREKISEKRAENGRKFAEKPEEIVGFIETQSNEIKDPTDAKAPTKPEQMPPTSTSTSTKEERKGERTPKPPAGSLALFAPSSAVLVNGSMAAFEEFWQAYPKRLSGGKLVRPDRSAAEKVFARAIRTTPAADIIAAVRAYPFQLDKPQYIPGPAVWLNKGNFRADVDHRPTGSTGTDRDAIARDWGVTGAPGELERLHAEMNNRETIEHGE</sequence>
<feature type="compositionally biased region" description="Basic and acidic residues" evidence="1">
    <location>
        <begin position="141"/>
        <end position="151"/>
    </location>
</feature>
<dbReference type="EMBL" id="LR797038">
    <property type="protein sequence ID" value="CAB4183352.1"/>
    <property type="molecule type" value="Genomic_DNA"/>
</dbReference>
<dbReference type="Pfam" id="PF07120">
    <property type="entry name" value="DUF1376"/>
    <property type="match status" value="1"/>
</dbReference>
<feature type="compositionally biased region" description="Basic and acidic residues" evidence="1">
    <location>
        <begin position="116"/>
        <end position="127"/>
    </location>
</feature>
<evidence type="ECO:0000313" key="2">
    <source>
        <dbReference type="EMBL" id="CAB4149959.1"/>
    </source>
</evidence>
<dbReference type="InterPro" id="IPR010781">
    <property type="entry name" value="DUF1376"/>
</dbReference>
<proteinExistence type="predicted"/>
<evidence type="ECO:0008006" key="5">
    <source>
        <dbReference type="Google" id="ProtNLM"/>
    </source>
</evidence>
<evidence type="ECO:0000313" key="4">
    <source>
        <dbReference type="EMBL" id="CAB4213077.1"/>
    </source>
</evidence>
<evidence type="ECO:0000256" key="1">
    <source>
        <dbReference type="SAM" id="MobiDB-lite"/>
    </source>
</evidence>
<accession>A0A6J5SGC3</accession>
<gene>
    <name evidence="3" type="ORF">UFOVP1081_53</name>
    <name evidence="4" type="ORF">UFOVP1433_53</name>
    <name evidence="2" type="ORF">UFOVP553_53</name>
</gene>
<name>A0A6J5SGC3_9CAUD</name>
<feature type="compositionally biased region" description="Basic and acidic residues" evidence="1">
    <location>
        <begin position="76"/>
        <end position="105"/>
    </location>
</feature>
<reference evidence="4" key="1">
    <citation type="submission" date="2020-05" db="EMBL/GenBank/DDBJ databases">
        <authorList>
            <person name="Chiriac C."/>
            <person name="Salcher M."/>
            <person name="Ghai R."/>
            <person name="Kavagutti S V."/>
        </authorList>
    </citation>
    <scope>NUCLEOTIDE SEQUENCE</scope>
</reference>